<feature type="binding site" evidence="7">
    <location>
        <position position="112"/>
    </location>
    <ligand>
        <name>L-glutamine</name>
        <dbReference type="ChEBI" id="CHEBI:58359"/>
    </ligand>
</feature>
<evidence type="ECO:0000256" key="7">
    <source>
        <dbReference type="PIRSR" id="PIRSR001589-2"/>
    </source>
</evidence>
<comment type="caution">
    <text evidence="11">The sequence shown here is derived from an EMBL/GenBank/DDBJ whole genome shotgun (WGS) entry which is preliminary data.</text>
</comment>
<dbReference type="SUPFAM" id="SSF52402">
    <property type="entry name" value="Adenine nucleotide alpha hydrolases-like"/>
    <property type="match status" value="1"/>
</dbReference>
<accession>A0A4R8R9S3</accession>
<organism evidence="11 12">
    <name type="scientific">Colletotrichum trifolii</name>
    <dbReference type="NCBI Taxonomy" id="5466"/>
    <lineage>
        <taxon>Eukaryota</taxon>
        <taxon>Fungi</taxon>
        <taxon>Dikarya</taxon>
        <taxon>Ascomycota</taxon>
        <taxon>Pezizomycotina</taxon>
        <taxon>Sordariomycetes</taxon>
        <taxon>Hypocreomycetidae</taxon>
        <taxon>Glomerellales</taxon>
        <taxon>Glomerellaceae</taxon>
        <taxon>Colletotrichum</taxon>
        <taxon>Colletotrichum orbiculare species complex</taxon>
    </lineage>
</organism>
<dbReference type="CDD" id="cd00712">
    <property type="entry name" value="AsnB"/>
    <property type="match status" value="1"/>
</dbReference>
<keyword evidence="4 6" id="KW-0315">Glutamine amidotransferase</keyword>
<sequence>MCGISAFMSHGSSHRSPDETKQVVDELESSLDIIAHRGPDARGTWYSENHQVGLGHVRLSILDLSATGNQPFHDSHPPAAPTISAVVNGELYNHEYYRDLLSPEFQFVGTSDCEIVIALYKHYGLSFLEHLRGEFAFVLWDDNKKRLIAGRDRYGIKSLYYTWHAGKLLVATEMKSFLRFGKGMEWGVRELREQSWRVGSETYFKGVYRVLPGHYLVARPGEQEYQVPYWDVEYPDKSIPDSRSAAELTENVRTRLLEATRIRLKADVPVAVYLSGGIDSSSVAGMVAHLMKQGHHLGSESSTVPSKMKCFTVQFDEGTGADESAVAHRTAAWLGVDIHMVKMDEEALVARFEDTVWNAEVPLPDLNGMGRYALAEAVHKQGIKVVITGEGSDEHFGGYDAFRADWLSEADHSWAAAQEEEQPLSASDRDEALQTAVAAGKRGIFGDFTPEVPASSERMMNHGHVVPSIARVGSLPFAEWTRRAHGDTAPETALVEGLDGRVREKIRKRWHPFHAAEYMFVKTFMPHFILRYNGDNVDMKHQVESRCPFLDHHLTEYVNGIPPALKIRYHHGTRSWREKHILREAVKPFVTDEIYNMSKKAYMGPRQFWVGGPLWQKVTELVTEENVQELGFVDWQATEEAVKRAFEEQDALSLRRAITVAQFVVLGKRFGVKKAVPGH</sequence>
<evidence type="ECO:0000256" key="3">
    <source>
        <dbReference type="ARBA" id="ARBA00022840"/>
    </source>
</evidence>
<dbReference type="AlphaFoldDB" id="A0A4R8R9S3"/>
<dbReference type="InterPro" id="IPR001962">
    <property type="entry name" value="Asn_synthase"/>
</dbReference>
<dbReference type="PROSITE" id="PS51278">
    <property type="entry name" value="GATASE_TYPE_2"/>
    <property type="match status" value="1"/>
</dbReference>
<keyword evidence="6" id="KW-0028">Amino-acid biosynthesis</keyword>
<evidence type="ECO:0000313" key="11">
    <source>
        <dbReference type="EMBL" id="TDZ53006.1"/>
    </source>
</evidence>
<dbReference type="InterPro" id="IPR029055">
    <property type="entry name" value="Ntn_hydrolases_N"/>
</dbReference>
<evidence type="ECO:0000256" key="6">
    <source>
        <dbReference type="PIRSR" id="PIRSR001589-1"/>
    </source>
</evidence>
<keyword evidence="12" id="KW-1185">Reference proteome</keyword>
<evidence type="ECO:0000256" key="2">
    <source>
        <dbReference type="ARBA" id="ARBA00022741"/>
    </source>
</evidence>
<evidence type="ECO:0000256" key="1">
    <source>
        <dbReference type="ARBA" id="ARBA00005752"/>
    </source>
</evidence>
<dbReference type="GO" id="GO:0006529">
    <property type="term" value="P:asparagine biosynthetic process"/>
    <property type="evidence" value="ECO:0007669"/>
    <property type="project" value="UniProtKB-KW"/>
</dbReference>
<dbReference type="Gene3D" id="3.60.20.10">
    <property type="entry name" value="Glutamine Phosphoribosylpyrophosphate, subunit 1, domain 1"/>
    <property type="match status" value="1"/>
</dbReference>
<reference evidence="11 12" key="1">
    <citation type="submission" date="2018-12" db="EMBL/GenBank/DDBJ databases">
        <title>Genome sequence and assembly of Colletotrichum trifolii.</title>
        <authorList>
            <person name="Gan P."/>
            <person name="Shirasu K."/>
        </authorList>
    </citation>
    <scope>NUCLEOTIDE SEQUENCE [LARGE SCALE GENOMIC DNA]</scope>
    <source>
        <strain evidence="11 12">543-2</strain>
    </source>
</reference>
<dbReference type="InterPro" id="IPR014729">
    <property type="entry name" value="Rossmann-like_a/b/a_fold"/>
</dbReference>
<feature type="active site" description="For GATase activity" evidence="6">
    <location>
        <position position="2"/>
    </location>
</feature>
<keyword evidence="3 5" id="KW-0067">ATP-binding</keyword>
<dbReference type="InterPro" id="IPR033738">
    <property type="entry name" value="AsnB_N"/>
</dbReference>
<feature type="domain" description="Glutamine amidotransferase type-2" evidence="10">
    <location>
        <begin position="2"/>
        <end position="221"/>
    </location>
</feature>
<dbReference type="Gene3D" id="3.40.50.620">
    <property type="entry name" value="HUPs"/>
    <property type="match status" value="2"/>
</dbReference>
<dbReference type="PANTHER" id="PTHR43284">
    <property type="entry name" value="ASPARAGINE SYNTHETASE (GLUTAMINE-HYDROLYZING)"/>
    <property type="match status" value="1"/>
</dbReference>
<keyword evidence="6" id="KW-0061">Asparagine biosynthesis</keyword>
<dbReference type="GO" id="GO:0004066">
    <property type="term" value="F:asparagine synthase (glutamine-hydrolyzing) activity"/>
    <property type="evidence" value="ECO:0007669"/>
    <property type="project" value="InterPro"/>
</dbReference>
<dbReference type="CDD" id="cd01991">
    <property type="entry name" value="Asn_synthase_B_C"/>
    <property type="match status" value="1"/>
</dbReference>
<name>A0A4R8R9S3_COLTR</name>
<dbReference type="InterPro" id="IPR006426">
    <property type="entry name" value="Asn_synth_AEB"/>
</dbReference>
<evidence type="ECO:0000256" key="4">
    <source>
        <dbReference type="ARBA" id="ARBA00022962"/>
    </source>
</evidence>
<proteinExistence type="inferred from homology"/>
<feature type="site" description="Important for beta-aspartyl-AMP intermediate formation" evidence="8">
    <location>
        <position position="390"/>
    </location>
</feature>
<dbReference type="Pfam" id="PF00733">
    <property type="entry name" value="Asn_synthase"/>
    <property type="match status" value="1"/>
</dbReference>
<dbReference type="STRING" id="5466.A0A4R8R9S3"/>
<dbReference type="PANTHER" id="PTHR43284:SF1">
    <property type="entry name" value="ASPARAGINE SYNTHETASE"/>
    <property type="match status" value="1"/>
</dbReference>
<dbReference type="PIRSF" id="PIRSF001589">
    <property type="entry name" value="Asn_synthetase_glu-h"/>
    <property type="match status" value="1"/>
</dbReference>
<dbReference type="GO" id="GO:0005524">
    <property type="term" value="F:ATP binding"/>
    <property type="evidence" value="ECO:0007669"/>
    <property type="project" value="UniProtKB-KW"/>
</dbReference>
<evidence type="ECO:0000256" key="9">
    <source>
        <dbReference type="SAM" id="MobiDB-lite"/>
    </source>
</evidence>
<evidence type="ECO:0000256" key="8">
    <source>
        <dbReference type="PIRSR" id="PIRSR001589-3"/>
    </source>
</evidence>
<keyword evidence="2 5" id="KW-0547">Nucleotide-binding</keyword>
<dbReference type="EMBL" id="RYZW01000075">
    <property type="protein sequence ID" value="TDZ53006.1"/>
    <property type="molecule type" value="Genomic_DNA"/>
</dbReference>
<feature type="region of interest" description="Disordered" evidence="9">
    <location>
        <begin position="1"/>
        <end position="21"/>
    </location>
</feature>
<gene>
    <name evidence="11" type="primary">chyD-1</name>
    <name evidence="11" type="ORF">CTRI78_v007268</name>
</gene>
<protein>
    <submittedName>
        <fullName evidence="11">Amidase chyE</fullName>
    </submittedName>
</protein>
<evidence type="ECO:0000256" key="5">
    <source>
        <dbReference type="PIRNR" id="PIRNR001589"/>
    </source>
</evidence>
<dbReference type="Pfam" id="PF13537">
    <property type="entry name" value="GATase_7"/>
    <property type="match status" value="1"/>
</dbReference>
<feature type="binding site" evidence="7">
    <location>
        <position position="313"/>
    </location>
    <ligand>
        <name>ATP</name>
        <dbReference type="ChEBI" id="CHEBI:30616"/>
    </ligand>
</feature>
<evidence type="ECO:0000313" key="12">
    <source>
        <dbReference type="Proteomes" id="UP000295703"/>
    </source>
</evidence>
<dbReference type="NCBIfam" id="TIGR01536">
    <property type="entry name" value="asn_synth_AEB"/>
    <property type="match status" value="1"/>
</dbReference>
<evidence type="ECO:0000259" key="10">
    <source>
        <dbReference type="PROSITE" id="PS51278"/>
    </source>
</evidence>
<dbReference type="InterPro" id="IPR017932">
    <property type="entry name" value="GATase_2_dom"/>
</dbReference>
<dbReference type="GO" id="GO:0005829">
    <property type="term" value="C:cytosol"/>
    <property type="evidence" value="ECO:0007669"/>
    <property type="project" value="TreeGrafter"/>
</dbReference>
<dbReference type="Proteomes" id="UP000295703">
    <property type="component" value="Unassembled WGS sequence"/>
</dbReference>
<comment type="similarity">
    <text evidence="1">Belongs to the asparagine synthetase family.</text>
</comment>
<dbReference type="SUPFAM" id="SSF56235">
    <property type="entry name" value="N-terminal nucleophile aminohydrolases (Ntn hydrolases)"/>
    <property type="match status" value="1"/>
</dbReference>
<dbReference type="InterPro" id="IPR051786">
    <property type="entry name" value="ASN_synthetase/amidase"/>
</dbReference>